<dbReference type="EMBL" id="CACRZD030000086">
    <property type="protein sequence ID" value="CAA6674176.1"/>
    <property type="molecule type" value="Genomic_DNA"/>
</dbReference>
<dbReference type="Proteomes" id="UP001189122">
    <property type="component" value="Unassembled WGS sequence"/>
</dbReference>
<gene>
    <name evidence="1" type="ORF">SI7747_09011763</name>
    <name evidence="2" type="ORF">SI7747_UN020534</name>
</gene>
<evidence type="ECO:0000313" key="2">
    <source>
        <dbReference type="EMBL" id="CAA6674176.1"/>
    </source>
</evidence>
<dbReference type="EMBL" id="CACRZD030000009">
    <property type="protein sequence ID" value="CAA6665374.1"/>
    <property type="molecule type" value="Genomic_DNA"/>
</dbReference>
<dbReference type="AlphaFoldDB" id="A0A7I8J5P9"/>
<dbReference type="EMBL" id="LR743596">
    <property type="protein sequence ID" value="CAA2626043.1"/>
    <property type="molecule type" value="Genomic_DNA"/>
</dbReference>
<name>A0A7I8J5P9_SPIIN</name>
<evidence type="ECO:0000313" key="1">
    <source>
        <dbReference type="EMBL" id="CAA2626043.1"/>
    </source>
</evidence>
<accession>A0A7I8J5P9</accession>
<protein>
    <submittedName>
        <fullName evidence="1">Uncharacterized protein</fullName>
    </submittedName>
</protein>
<organism evidence="1">
    <name type="scientific">Spirodela intermedia</name>
    <name type="common">Intermediate duckweed</name>
    <dbReference type="NCBI Taxonomy" id="51605"/>
    <lineage>
        <taxon>Eukaryota</taxon>
        <taxon>Viridiplantae</taxon>
        <taxon>Streptophyta</taxon>
        <taxon>Embryophyta</taxon>
        <taxon>Tracheophyta</taxon>
        <taxon>Spermatophyta</taxon>
        <taxon>Magnoliopsida</taxon>
        <taxon>Liliopsida</taxon>
        <taxon>Araceae</taxon>
        <taxon>Lemnoideae</taxon>
        <taxon>Spirodela</taxon>
    </lineage>
</organism>
<proteinExistence type="predicted"/>
<reference evidence="1 3" key="1">
    <citation type="submission" date="2019-12" db="EMBL/GenBank/DDBJ databases">
        <authorList>
            <person name="Scholz U."/>
            <person name="Mascher M."/>
            <person name="Fiebig A."/>
        </authorList>
    </citation>
    <scope>NUCLEOTIDE SEQUENCE</scope>
</reference>
<evidence type="ECO:0000313" key="3">
    <source>
        <dbReference type="Proteomes" id="UP001189122"/>
    </source>
</evidence>
<sequence>MSWPTIKHVLMNLFDLVYSRSNPFGFKGRSFFILSIQDEKSSTKSRFFEFKNKILTLHNSGCVKWYQSDD</sequence>
<keyword evidence="3" id="KW-1185">Reference proteome</keyword>